<accession>A0A1J5IVF8</accession>
<dbReference type="Proteomes" id="UP000183245">
    <property type="component" value="Unassembled WGS sequence"/>
</dbReference>
<organism evidence="1 2">
    <name type="scientific">Candidatus Wirthbacteria bacterium CG2_30_54_11</name>
    <dbReference type="NCBI Taxonomy" id="1817892"/>
    <lineage>
        <taxon>Bacteria</taxon>
        <taxon>Candidatus Wirthbacteria</taxon>
    </lineage>
</organism>
<proteinExistence type="predicted"/>
<comment type="caution">
    <text evidence="1">The sequence shown here is derived from an EMBL/GenBank/DDBJ whole genome shotgun (WGS) entry which is preliminary data.</text>
</comment>
<evidence type="ECO:0000313" key="1">
    <source>
        <dbReference type="EMBL" id="OIP97151.1"/>
    </source>
</evidence>
<dbReference type="EMBL" id="MNZT01000065">
    <property type="protein sequence ID" value="OIP97151.1"/>
    <property type="molecule type" value="Genomic_DNA"/>
</dbReference>
<dbReference type="AlphaFoldDB" id="A0A1J5IVF8"/>
<sequence length="263" mass="29076">MDDRDVLFHLIAIWPHICGQELGVPVDMHDPQMLAAGFWKTLIPQIDAYIERYSVPIERSEGISDECYFQSLVSALYELDQRNIQGLKWSAWPAVALDTGVTNCSLGAQVAGQVLRRAGYEVEYGMPGPLTHAVIFVRDADGTVFYLDPANGVTAKATAGGHIGTVTCYQIETEDERIPFRLVPACSLEQSVATTVWNMASLRASGEDAALVERLQIDGQAPYGDWARKYILPAWAELEADPRMQREYEESGRRIGASPTIVV</sequence>
<reference evidence="1 2" key="1">
    <citation type="journal article" date="2016" name="Environ. Microbiol.">
        <title>Genomic resolution of a cold subsurface aquifer community provides metabolic insights for novel microbes adapted to high CO concentrations.</title>
        <authorList>
            <person name="Probst A.J."/>
            <person name="Castelle C.J."/>
            <person name="Singh A."/>
            <person name="Brown C.T."/>
            <person name="Anantharaman K."/>
            <person name="Sharon I."/>
            <person name="Hug L.A."/>
            <person name="Burstein D."/>
            <person name="Emerson J.B."/>
            <person name="Thomas B.C."/>
            <person name="Banfield J.F."/>
        </authorList>
    </citation>
    <scope>NUCLEOTIDE SEQUENCE [LARGE SCALE GENOMIC DNA]</scope>
    <source>
        <strain evidence="1">CG2_30_54_11</strain>
    </source>
</reference>
<protein>
    <submittedName>
        <fullName evidence="1">Uncharacterized protein</fullName>
    </submittedName>
</protein>
<gene>
    <name evidence="1" type="ORF">AUK40_03840</name>
</gene>
<evidence type="ECO:0000313" key="2">
    <source>
        <dbReference type="Proteomes" id="UP000183245"/>
    </source>
</evidence>
<name>A0A1J5IVF8_9BACT</name>